<evidence type="ECO:0000313" key="1">
    <source>
        <dbReference type="EMBL" id="CAG8791173.1"/>
    </source>
</evidence>
<feature type="non-terminal residue" evidence="1">
    <location>
        <position position="91"/>
    </location>
</feature>
<evidence type="ECO:0000313" key="2">
    <source>
        <dbReference type="Proteomes" id="UP000789405"/>
    </source>
</evidence>
<gene>
    <name evidence="1" type="ORF">DERYTH_LOCUS21463</name>
</gene>
<keyword evidence="2" id="KW-1185">Reference proteome</keyword>
<comment type="caution">
    <text evidence="1">The sequence shown here is derived from an EMBL/GenBank/DDBJ whole genome shotgun (WGS) entry which is preliminary data.</text>
</comment>
<organism evidence="1 2">
    <name type="scientific">Dentiscutata erythropus</name>
    <dbReference type="NCBI Taxonomy" id="1348616"/>
    <lineage>
        <taxon>Eukaryota</taxon>
        <taxon>Fungi</taxon>
        <taxon>Fungi incertae sedis</taxon>
        <taxon>Mucoromycota</taxon>
        <taxon>Glomeromycotina</taxon>
        <taxon>Glomeromycetes</taxon>
        <taxon>Diversisporales</taxon>
        <taxon>Gigasporaceae</taxon>
        <taxon>Dentiscutata</taxon>
    </lineage>
</organism>
<dbReference type="OrthoDB" id="10596146at2759"/>
<dbReference type="AlphaFoldDB" id="A0A9N9P6B6"/>
<dbReference type="Proteomes" id="UP000789405">
    <property type="component" value="Unassembled WGS sequence"/>
</dbReference>
<feature type="non-terminal residue" evidence="1">
    <location>
        <position position="1"/>
    </location>
</feature>
<protein>
    <submittedName>
        <fullName evidence="1">2299_t:CDS:1</fullName>
    </submittedName>
</protein>
<dbReference type="EMBL" id="CAJVPY010027435">
    <property type="protein sequence ID" value="CAG8791173.1"/>
    <property type="molecule type" value="Genomic_DNA"/>
</dbReference>
<accession>A0A9N9P6B6</accession>
<proteinExistence type="predicted"/>
<name>A0A9N9P6B6_9GLOM</name>
<sequence length="91" mass="10063">QATPPSIRSFSEDEGCEQVQYTSEVLVLVPHLKKCLSTINELAVYPDDPDCRNSYFPEVRTIYYKLYQAGFLIPAGYCINACIGGHATGGE</sequence>
<reference evidence="1" key="1">
    <citation type="submission" date="2021-06" db="EMBL/GenBank/DDBJ databases">
        <authorList>
            <person name="Kallberg Y."/>
            <person name="Tangrot J."/>
            <person name="Rosling A."/>
        </authorList>
    </citation>
    <scope>NUCLEOTIDE SEQUENCE</scope>
    <source>
        <strain evidence="1">MA453B</strain>
    </source>
</reference>